<dbReference type="PANTHER" id="PTHR43289">
    <property type="entry name" value="MITOGEN-ACTIVATED PROTEIN KINASE KINASE KINASE 20-RELATED"/>
    <property type="match status" value="1"/>
</dbReference>
<dbReference type="CDD" id="cd14014">
    <property type="entry name" value="STKc_PknB_like"/>
    <property type="match status" value="1"/>
</dbReference>
<dbReference type="PANTHER" id="PTHR43289:SF34">
    <property type="entry name" value="SERINE_THREONINE-PROTEIN KINASE YBDM-RELATED"/>
    <property type="match status" value="1"/>
</dbReference>
<evidence type="ECO:0000256" key="2">
    <source>
        <dbReference type="ARBA" id="ARBA00022741"/>
    </source>
</evidence>
<protein>
    <submittedName>
        <fullName evidence="8">Protein kinase</fullName>
    </submittedName>
</protein>
<sequence length="603" mass="65072">MSVNDPFPSGYRGVPPGTRLNGIYEIEAVIGAGGMGEVYKCREIQTGSPVAVKMLLPDMVDNEAALALFRREAAALHNLPHDAIVRYFLFTVEPVLQRPYLAMEFVNGRSLSNMLDEGPLTFEALVKLMQRVASGLEAAHEHGIIHRDVSPDNIIVPLDDVRRAKIIDFGIARSTQMGDKTIIGSGFAGKDNYASPEQVGLYGNEITAKSDVYSFGLVLFHALTGQKLDMGGSQFQLVEKRRRVPDLGAVDMRIRPLLERMLQPDPALRATMAEVAKWTPTGPPQTSTAPLSGFDPLARPETAAPAWQDRAPSTAQKRPRSLWLYASAAAVLLMLGGGGYAFYKLVWSAPGVAGLPPPPKLAGTMSPPKVEPSAPQPGRQEPVKLSPPPAVTPTPPAEGQGRAERIRKYVAQYSGGDCFFILPVAVSQTAAVIEGYGASTAPFDTFDKAFRRDQGFEASVGVRQVTQAQCPAVKFLSQVGSDQMRVPRVTLSATELKAGETLNGTIENFANRVVELLMVSDRGEVQSLSYLLKPGIDSLSFSLPVPRASGPQLILAVATPQVLDSLRQPRPTAADTFFLQALSDAQRNRVTITAAARYVMLTN</sequence>
<evidence type="ECO:0000256" key="3">
    <source>
        <dbReference type="ARBA" id="ARBA00022777"/>
    </source>
</evidence>
<dbReference type="RefSeq" id="WP_197966270.1">
    <property type="nucleotide sequence ID" value="NZ_JACEGD010000011.1"/>
</dbReference>
<keyword evidence="2 5" id="KW-0547">Nucleotide-binding</keyword>
<evidence type="ECO:0000313" key="9">
    <source>
        <dbReference type="Proteomes" id="UP001194539"/>
    </source>
</evidence>
<dbReference type="Gene3D" id="3.30.200.20">
    <property type="entry name" value="Phosphorylase Kinase, domain 1"/>
    <property type="match status" value="1"/>
</dbReference>
<organism evidence="8 9">
    <name type="scientific">Bradyrhizobium diversitatis</name>
    <dbReference type="NCBI Taxonomy" id="2755406"/>
    <lineage>
        <taxon>Bacteria</taxon>
        <taxon>Pseudomonadati</taxon>
        <taxon>Pseudomonadota</taxon>
        <taxon>Alphaproteobacteria</taxon>
        <taxon>Hyphomicrobiales</taxon>
        <taxon>Nitrobacteraceae</taxon>
        <taxon>Bradyrhizobium</taxon>
    </lineage>
</organism>
<evidence type="ECO:0000256" key="4">
    <source>
        <dbReference type="ARBA" id="ARBA00022840"/>
    </source>
</evidence>
<comment type="caution">
    <text evidence="8">The sequence shown here is derived from an EMBL/GenBank/DDBJ whole genome shotgun (WGS) entry which is preliminary data.</text>
</comment>
<evidence type="ECO:0000256" key="6">
    <source>
        <dbReference type="SAM" id="MobiDB-lite"/>
    </source>
</evidence>
<evidence type="ECO:0000256" key="5">
    <source>
        <dbReference type="PROSITE-ProRule" id="PRU10141"/>
    </source>
</evidence>
<accession>A0ABS0P1E9</accession>
<evidence type="ECO:0000313" key="8">
    <source>
        <dbReference type="EMBL" id="MBH5387103.1"/>
    </source>
</evidence>
<feature type="region of interest" description="Disordered" evidence="6">
    <location>
        <begin position="359"/>
        <end position="402"/>
    </location>
</feature>
<dbReference type="Pfam" id="PF00069">
    <property type="entry name" value="Pkinase"/>
    <property type="match status" value="1"/>
</dbReference>
<keyword evidence="1" id="KW-0808">Transferase</keyword>
<dbReference type="InterPro" id="IPR011009">
    <property type="entry name" value="Kinase-like_dom_sf"/>
</dbReference>
<dbReference type="GO" id="GO:0016301">
    <property type="term" value="F:kinase activity"/>
    <property type="evidence" value="ECO:0007669"/>
    <property type="project" value="UniProtKB-KW"/>
</dbReference>
<keyword evidence="4 5" id="KW-0067">ATP-binding</keyword>
<reference evidence="8 9" key="1">
    <citation type="submission" date="2020-07" db="EMBL/GenBank/DDBJ databases">
        <title>Bradyrhizobium diversity isolated from nodules of indigenous legumes of Western Australia.</title>
        <authorList>
            <person name="Klepa M.S."/>
        </authorList>
    </citation>
    <scope>NUCLEOTIDE SEQUENCE [LARGE SCALE GENOMIC DNA]</scope>
    <source>
        <strain evidence="8 9">CNPSo 4019</strain>
    </source>
</reference>
<name>A0ABS0P1E9_9BRAD</name>
<evidence type="ECO:0000259" key="7">
    <source>
        <dbReference type="PROSITE" id="PS50011"/>
    </source>
</evidence>
<proteinExistence type="predicted"/>
<dbReference type="PROSITE" id="PS50011">
    <property type="entry name" value="PROTEIN_KINASE_DOM"/>
    <property type="match status" value="1"/>
</dbReference>
<gene>
    <name evidence="8" type="ORF">H1B27_12580</name>
</gene>
<dbReference type="Gene3D" id="1.10.510.10">
    <property type="entry name" value="Transferase(Phosphotransferase) domain 1"/>
    <property type="match status" value="1"/>
</dbReference>
<keyword evidence="9" id="KW-1185">Reference proteome</keyword>
<dbReference type="InterPro" id="IPR017441">
    <property type="entry name" value="Protein_kinase_ATP_BS"/>
</dbReference>
<dbReference type="Proteomes" id="UP001194539">
    <property type="component" value="Unassembled WGS sequence"/>
</dbReference>
<keyword evidence="3 8" id="KW-0418">Kinase</keyword>
<dbReference type="SUPFAM" id="SSF56112">
    <property type="entry name" value="Protein kinase-like (PK-like)"/>
    <property type="match status" value="1"/>
</dbReference>
<dbReference type="InterPro" id="IPR000719">
    <property type="entry name" value="Prot_kinase_dom"/>
</dbReference>
<dbReference type="InterPro" id="IPR008266">
    <property type="entry name" value="Tyr_kinase_AS"/>
</dbReference>
<feature type="binding site" evidence="5">
    <location>
        <position position="53"/>
    </location>
    <ligand>
        <name>ATP</name>
        <dbReference type="ChEBI" id="CHEBI:30616"/>
    </ligand>
</feature>
<dbReference type="PROSITE" id="PS00107">
    <property type="entry name" value="PROTEIN_KINASE_ATP"/>
    <property type="match status" value="1"/>
</dbReference>
<feature type="domain" description="Protein kinase" evidence="7">
    <location>
        <begin position="24"/>
        <end position="282"/>
    </location>
</feature>
<evidence type="ECO:0000256" key="1">
    <source>
        <dbReference type="ARBA" id="ARBA00022679"/>
    </source>
</evidence>
<feature type="compositionally biased region" description="Pro residues" evidence="6">
    <location>
        <begin position="385"/>
        <end position="396"/>
    </location>
</feature>
<dbReference type="EMBL" id="JACEGD010000011">
    <property type="protein sequence ID" value="MBH5387103.1"/>
    <property type="molecule type" value="Genomic_DNA"/>
</dbReference>
<dbReference type="PROSITE" id="PS00109">
    <property type="entry name" value="PROTEIN_KINASE_TYR"/>
    <property type="match status" value="1"/>
</dbReference>